<dbReference type="Gene3D" id="3.10.290.10">
    <property type="entry name" value="RNA-binding S4 domain"/>
    <property type="match status" value="1"/>
</dbReference>
<evidence type="ECO:0000259" key="7">
    <source>
        <dbReference type="SMART" id="SM00363"/>
    </source>
</evidence>
<sequence>MEEKSRIQKILAASGVASRRKAEELLSQGRVTVNGRVAHVGDSAIPDKDRLAVDGQPVVTGGKKIYLALHKPRGFVTTLHDERGRRCVAQLVEDVGERVYPVGRLDKDSEGLLLLTNDGEFANRVAHPKRHVAKTYRVTVRPSVTEEQLNQISTGIVIEGRRTAPAKVRVLQQELGRVVLEIVLYEGRNREIRKMCQALGLEVARLKRIAVGPVRLGMLPQGKYRELTKEELRALTAEVKKGEKSYDSGETHGKSGRRESSAGRGRRR</sequence>
<accession>A0A9D2SF68</accession>
<dbReference type="InterPro" id="IPR006145">
    <property type="entry name" value="PsdUridine_synth_RsuA/RluA"/>
</dbReference>
<feature type="region of interest" description="Disordered" evidence="6">
    <location>
        <begin position="238"/>
        <end position="268"/>
    </location>
</feature>
<dbReference type="Proteomes" id="UP000826793">
    <property type="component" value="Unassembled WGS sequence"/>
</dbReference>
<dbReference type="EC" id="5.4.99.-" evidence="5"/>
<feature type="domain" description="RNA-binding S4" evidence="7">
    <location>
        <begin position="5"/>
        <end position="65"/>
    </location>
</feature>
<dbReference type="InterPro" id="IPR036986">
    <property type="entry name" value="S4_RNA-bd_sf"/>
</dbReference>
<dbReference type="SMART" id="SM00363">
    <property type="entry name" value="S4"/>
    <property type="match status" value="1"/>
</dbReference>
<dbReference type="CDD" id="cd02870">
    <property type="entry name" value="PseudoU_synth_RsuA_like"/>
    <property type="match status" value="1"/>
</dbReference>
<dbReference type="GO" id="GO:0005829">
    <property type="term" value="C:cytosol"/>
    <property type="evidence" value="ECO:0007669"/>
    <property type="project" value="UniProtKB-ARBA"/>
</dbReference>
<dbReference type="InterPro" id="IPR042092">
    <property type="entry name" value="PsdUridine_s_RsuA/RluB/E/F_cat"/>
</dbReference>
<dbReference type="PROSITE" id="PS01149">
    <property type="entry name" value="PSI_RSU"/>
    <property type="match status" value="1"/>
</dbReference>
<dbReference type="PANTHER" id="PTHR47683">
    <property type="entry name" value="PSEUDOURIDINE SYNTHASE FAMILY PROTEIN-RELATED"/>
    <property type="match status" value="1"/>
</dbReference>
<dbReference type="InterPro" id="IPR018496">
    <property type="entry name" value="PsdUridine_synth_RsuA/RluB_CS"/>
</dbReference>
<keyword evidence="2 4" id="KW-0694">RNA-binding</keyword>
<keyword evidence="3 5" id="KW-0413">Isomerase</keyword>
<dbReference type="FunFam" id="3.10.290.10:FF:000003">
    <property type="entry name" value="Pseudouridine synthase"/>
    <property type="match status" value="1"/>
</dbReference>
<dbReference type="SUPFAM" id="SSF55174">
    <property type="entry name" value="Alpha-L RNA-binding motif"/>
    <property type="match status" value="1"/>
</dbReference>
<dbReference type="PROSITE" id="PS50889">
    <property type="entry name" value="S4"/>
    <property type="match status" value="1"/>
</dbReference>
<evidence type="ECO:0000256" key="3">
    <source>
        <dbReference type="ARBA" id="ARBA00023235"/>
    </source>
</evidence>
<dbReference type="InterPro" id="IPR002942">
    <property type="entry name" value="S4_RNA-bd"/>
</dbReference>
<dbReference type="AlphaFoldDB" id="A0A9D2SF68"/>
<comment type="similarity">
    <text evidence="1 5">Belongs to the pseudouridine synthase RsuA family.</text>
</comment>
<reference evidence="8" key="1">
    <citation type="journal article" date="2021" name="PeerJ">
        <title>Extensive microbial diversity within the chicken gut microbiome revealed by metagenomics and culture.</title>
        <authorList>
            <person name="Gilroy R."/>
            <person name="Ravi A."/>
            <person name="Getino M."/>
            <person name="Pursley I."/>
            <person name="Horton D.L."/>
            <person name="Alikhan N.F."/>
            <person name="Baker D."/>
            <person name="Gharbi K."/>
            <person name="Hall N."/>
            <person name="Watson M."/>
            <person name="Adriaenssens E.M."/>
            <person name="Foster-Nyarko E."/>
            <person name="Jarju S."/>
            <person name="Secka A."/>
            <person name="Antonio M."/>
            <person name="Oren A."/>
            <person name="Chaudhuri R.R."/>
            <person name="La Ragione R."/>
            <person name="Hildebrand F."/>
            <person name="Pallen M.J."/>
        </authorList>
    </citation>
    <scope>NUCLEOTIDE SEQUENCE</scope>
    <source>
        <strain evidence="8">CHK185-1770</strain>
    </source>
</reference>
<evidence type="ECO:0000313" key="8">
    <source>
        <dbReference type="EMBL" id="HJB98204.1"/>
    </source>
</evidence>
<reference evidence="8" key="2">
    <citation type="submission" date="2021-04" db="EMBL/GenBank/DDBJ databases">
        <authorList>
            <person name="Gilroy R."/>
        </authorList>
    </citation>
    <scope>NUCLEOTIDE SEQUENCE</scope>
    <source>
        <strain evidence="8">CHK185-1770</strain>
    </source>
</reference>
<dbReference type="GO" id="GO:0120159">
    <property type="term" value="F:rRNA pseudouridine synthase activity"/>
    <property type="evidence" value="ECO:0007669"/>
    <property type="project" value="UniProtKB-ARBA"/>
</dbReference>
<dbReference type="InterPro" id="IPR020103">
    <property type="entry name" value="PsdUridine_synth_cat_dom_sf"/>
</dbReference>
<comment type="caution">
    <text evidence="8">The sequence shown here is derived from an EMBL/GenBank/DDBJ whole genome shotgun (WGS) entry which is preliminary data.</text>
</comment>
<dbReference type="Gene3D" id="3.30.70.580">
    <property type="entry name" value="Pseudouridine synthase I, catalytic domain, N-terminal subdomain"/>
    <property type="match status" value="1"/>
</dbReference>
<dbReference type="Gene3D" id="3.30.70.1560">
    <property type="entry name" value="Alpha-L RNA-binding motif"/>
    <property type="match status" value="1"/>
</dbReference>
<dbReference type="EMBL" id="DWXG01000049">
    <property type="protein sequence ID" value="HJB98204.1"/>
    <property type="molecule type" value="Genomic_DNA"/>
</dbReference>
<dbReference type="Pfam" id="PF00849">
    <property type="entry name" value="PseudoU_synth_2"/>
    <property type="match status" value="1"/>
</dbReference>
<gene>
    <name evidence="8" type="ORF">H9710_06455</name>
</gene>
<evidence type="ECO:0000256" key="4">
    <source>
        <dbReference type="PROSITE-ProRule" id="PRU00182"/>
    </source>
</evidence>
<dbReference type="InterPro" id="IPR000748">
    <property type="entry name" value="PsdUridine_synth_RsuA/RluB/E/F"/>
</dbReference>
<dbReference type="FunFam" id="3.30.70.1560:FF:000001">
    <property type="entry name" value="Pseudouridine synthase"/>
    <property type="match status" value="1"/>
</dbReference>
<evidence type="ECO:0000256" key="5">
    <source>
        <dbReference type="RuleBase" id="RU003887"/>
    </source>
</evidence>
<dbReference type="GO" id="GO:0003723">
    <property type="term" value="F:RNA binding"/>
    <property type="evidence" value="ECO:0007669"/>
    <property type="project" value="UniProtKB-KW"/>
</dbReference>
<dbReference type="Pfam" id="PF01479">
    <property type="entry name" value="S4"/>
    <property type="match status" value="1"/>
</dbReference>
<evidence type="ECO:0000313" key="9">
    <source>
        <dbReference type="Proteomes" id="UP000826793"/>
    </source>
</evidence>
<dbReference type="CDD" id="cd00165">
    <property type="entry name" value="S4"/>
    <property type="match status" value="1"/>
</dbReference>
<dbReference type="SUPFAM" id="SSF55120">
    <property type="entry name" value="Pseudouridine synthase"/>
    <property type="match status" value="1"/>
</dbReference>
<dbReference type="InterPro" id="IPR020094">
    <property type="entry name" value="TruA/RsuA/RluB/E/F_N"/>
</dbReference>
<dbReference type="InterPro" id="IPR050343">
    <property type="entry name" value="RsuA_PseudoU_synthase"/>
</dbReference>
<evidence type="ECO:0000256" key="1">
    <source>
        <dbReference type="ARBA" id="ARBA00008348"/>
    </source>
</evidence>
<dbReference type="PANTHER" id="PTHR47683:SF2">
    <property type="entry name" value="RNA-BINDING S4 DOMAIN-CONTAINING PROTEIN"/>
    <property type="match status" value="1"/>
</dbReference>
<organism evidence="8 9">
    <name type="scientific">Candidatus Acutalibacter pullicola</name>
    <dbReference type="NCBI Taxonomy" id="2838417"/>
    <lineage>
        <taxon>Bacteria</taxon>
        <taxon>Bacillati</taxon>
        <taxon>Bacillota</taxon>
        <taxon>Clostridia</taxon>
        <taxon>Eubacteriales</taxon>
        <taxon>Acutalibacteraceae</taxon>
        <taxon>Acutalibacter</taxon>
    </lineage>
</organism>
<proteinExistence type="inferred from homology"/>
<dbReference type="GO" id="GO:0000455">
    <property type="term" value="P:enzyme-directed rRNA pseudouridine synthesis"/>
    <property type="evidence" value="ECO:0007669"/>
    <property type="project" value="UniProtKB-ARBA"/>
</dbReference>
<evidence type="ECO:0000256" key="6">
    <source>
        <dbReference type="SAM" id="MobiDB-lite"/>
    </source>
</evidence>
<protein>
    <recommendedName>
        <fullName evidence="5">Pseudouridine synthase</fullName>
        <ecNumber evidence="5">5.4.99.-</ecNumber>
    </recommendedName>
</protein>
<name>A0A9D2SF68_9FIRM</name>
<evidence type="ECO:0000256" key="2">
    <source>
        <dbReference type="ARBA" id="ARBA00022884"/>
    </source>
</evidence>
<feature type="compositionally biased region" description="Basic and acidic residues" evidence="6">
    <location>
        <begin position="238"/>
        <end position="261"/>
    </location>
</feature>
<dbReference type="NCBIfam" id="TIGR00093">
    <property type="entry name" value="pseudouridine synthase"/>
    <property type="match status" value="1"/>
</dbReference>